<evidence type="ECO:0000256" key="2">
    <source>
        <dbReference type="RuleBase" id="RU362119"/>
    </source>
</evidence>
<feature type="domain" description="5'-Nucleotidase C-terminal" evidence="4">
    <location>
        <begin position="323"/>
        <end position="478"/>
    </location>
</feature>
<dbReference type="GO" id="GO:0030288">
    <property type="term" value="C:outer membrane-bounded periplasmic space"/>
    <property type="evidence" value="ECO:0007669"/>
    <property type="project" value="TreeGrafter"/>
</dbReference>
<dbReference type="InterPro" id="IPR036907">
    <property type="entry name" value="5'-Nucleotdase_C_sf"/>
</dbReference>
<dbReference type="SUPFAM" id="SSF55816">
    <property type="entry name" value="5'-nucleotidase (syn. UDP-sugar hydrolase), C-terminal domain"/>
    <property type="match status" value="1"/>
</dbReference>
<keyword evidence="1" id="KW-0732">Signal</keyword>
<dbReference type="Pfam" id="PF00149">
    <property type="entry name" value="Metallophos"/>
    <property type="match status" value="1"/>
</dbReference>
<dbReference type="InterPro" id="IPR029052">
    <property type="entry name" value="Metallo-depent_PP-like"/>
</dbReference>
<evidence type="ECO:0000313" key="5">
    <source>
        <dbReference type="EMBL" id="KJY61356.1"/>
    </source>
</evidence>
<accession>A0A0F4LUY2</accession>
<dbReference type="PANTHER" id="PTHR11575">
    <property type="entry name" value="5'-NUCLEOTIDASE-RELATED"/>
    <property type="match status" value="1"/>
</dbReference>
<keyword evidence="2" id="KW-0378">Hydrolase</keyword>
<dbReference type="PATRIC" id="fig|303541.3.peg.792"/>
<dbReference type="Proteomes" id="UP000033682">
    <property type="component" value="Unassembled WGS sequence"/>
</dbReference>
<name>A0A0F4LUY2_9LACO</name>
<reference evidence="5 6" key="1">
    <citation type="submission" date="2015-01" db="EMBL/GenBank/DDBJ databases">
        <title>Comparative genomics of the lactic acid bacteria isolated from the honey bee gut.</title>
        <authorList>
            <person name="Ellegaard K.M."/>
            <person name="Tamarit D."/>
            <person name="Javelind E."/>
            <person name="Olofsson T."/>
            <person name="Andersson S.G."/>
            <person name="Vasquez A."/>
        </authorList>
    </citation>
    <scope>NUCLEOTIDE SEQUENCE [LARGE SCALE GENOMIC DNA]</scope>
    <source>
        <strain evidence="5 6">Hma11</strain>
    </source>
</reference>
<dbReference type="Gene3D" id="3.60.21.10">
    <property type="match status" value="1"/>
</dbReference>
<evidence type="ECO:0000313" key="6">
    <source>
        <dbReference type="Proteomes" id="UP000033682"/>
    </source>
</evidence>
<dbReference type="SUPFAM" id="SSF56300">
    <property type="entry name" value="Metallo-dependent phosphatases"/>
    <property type="match status" value="1"/>
</dbReference>
<dbReference type="PANTHER" id="PTHR11575:SF6">
    <property type="entry name" value="2',3'-CYCLIC-NUCLEOTIDE 2'-PHOSPHODIESTERASE_3'-NUCLEOTIDASE"/>
    <property type="match status" value="1"/>
</dbReference>
<dbReference type="PRINTS" id="PR01607">
    <property type="entry name" value="APYRASEFAMLY"/>
</dbReference>
<evidence type="ECO:0000259" key="4">
    <source>
        <dbReference type="Pfam" id="PF02872"/>
    </source>
</evidence>
<dbReference type="InterPro" id="IPR006179">
    <property type="entry name" value="5_nucleotidase/apyrase"/>
</dbReference>
<protein>
    <submittedName>
        <fullName evidence="5">2',3'-cyclic-nucleotide 2'-phosphodiesterase</fullName>
    </submittedName>
</protein>
<organism evidence="5 6">
    <name type="scientific">Lactobacillus apis</name>
    <dbReference type="NCBI Taxonomy" id="303541"/>
    <lineage>
        <taxon>Bacteria</taxon>
        <taxon>Bacillati</taxon>
        <taxon>Bacillota</taxon>
        <taxon>Bacilli</taxon>
        <taxon>Lactobacillales</taxon>
        <taxon>Lactobacillaceae</taxon>
        <taxon>Lactobacillus</taxon>
    </lineage>
</organism>
<dbReference type="EMBL" id="JXLG01000005">
    <property type="protein sequence ID" value="KJY61356.1"/>
    <property type="molecule type" value="Genomic_DNA"/>
</dbReference>
<dbReference type="GO" id="GO:0016787">
    <property type="term" value="F:hydrolase activity"/>
    <property type="evidence" value="ECO:0007669"/>
    <property type="project" value="UniProtKB-KW"/>
</dbReference>
<comment type="similarity">
    <text evidence="2">Belongs to the 5'-nucleotidase family.</text>
</comment>
<dbReference type="HOGENOM" id="CLU_005854_4_4_9"/>
<dbReference type="GO" id="GO:0009166">
    <property type="term" value="P:nucleotide catabolic process"/>
    <property type="evidence" value="ECO:0007669"/>
    <property type="project" value="InterPro"/>
</dbReference>
<keyword evidence="2" id="KW-0547">Nucleotide-binding</keyword>
<keyword evidence="6" id="KW-1185">Reference proteome</keyword>
<sequence>MELVFLSSSDLHGYILPTDYQSRQDCNAPFGLSRVSSVIKREQETYGKDNVVITDSGDFLQGSPLASFAQSAKNIVQVKEFLSLYNAIDYDARCLGNHDFNYGLNYLNYCIDNSRAPFVNDNVLDEKNGQPAFGKDYLIVNKNGIRVGLIGATTKKVPSWEPAGHVAGLRFASALAQTKYYAQILRPKVDVLAVIYHGGFEANPESGIQIEPATGENEGYKMLIEIPEIDVFLTGHQHKKMSAVVNDTAIVQPGYRGEAVGKVVLEIDEQTKKIISKKAMLIDTAEATPDSEIINLSTDLNKNTQKWLDQPIAKLSQSAPIEDANKARIEGSPFINLLQQMQLYFTGADISATAVMSETAKGFKQEVTMRDILLNYPYSNLLCKVKVLGSELRAIVEHSLSFLKKDDQGKIGFAPEYQDLLFNFDVFYPIDYEADLDREVGQRLSKFELKGKAIEPEESYYLAVNNYRAMGGGFYPCYSQDKIEETLDKDYVQMFQEFLTQANIPLDPRKNYKFY</sequence>
<evidence type="ECO:0000259" key="3">
    <source>
        <dbReference type="Pfam" id="PF00149"/>
    </source>
</evidence>
<proteinExistence type="inferred from homology"/>
<dbReference type="AlphaFoldDB" id="A0A0F4LUY2"/>
<dbReference type="InterPro" id="IPR008334">
    <property type="entry name" value="5'-Nucleotdase_C"/>
</dbReference>
<dbReference type="GO" id="GO:0000166">
    <property type="term" value="F:nucleotide binding"/>
    <property type="evidence" value="ECO:0007669"/>
    <property type="project" value="UniProtKB-KW"/>
</dbReference>
<feature type="domain" description="Calcineurin-like phosphoesterase" evidence="3">
    <location>
        <begin position="9"/>
        <end position="239"/>
    </location>
</feature>
<dbReference type="InterPro" id="IPR004843">
    <property type="entry name" value="Calcineurin-like_PHP"/>
</dbReference>
<dbReference type="Pfam" id="PF02872">
    <property type="entry name" value="5_nucleotid_C"/>
    <property type="match status" value="1"/>
</dbReference>
<dbReference type="RefSeq" id="WP_046306803.1">
    <property type="nucleotide sequence ID" value="NZ_KQ034000.1"/>
</dbReference>
<evidence type="ECO:0000256" key="1">
    <source>
        <dbReference type="ARBA" id="ARBA00022729"/>
    </source>
</evidence>
<comment type="caution">
    <text evidence="5">The sequence shown here is derived from an EMBL/GenBank/DDBJ whole genome shotgun (WGS) entry which is preliminary data.</text>
</comment>
<dbReference type="Gene3D" id="3.90.780.10">
    <property type="entry name" value="5'-Nucleotidase, C-terminal domain"/>
    <property type="match status" value="1"/>
</dbReference>
<dbReference type="STRING" id="303541.JF72_06360"/>
<gene>
    <name evidence="5" type="ORF">JF72_06360</name>
</gene>